<dbReference type="AlphaFoldDB" id="F9RKN0"/>
<accession>F9RKN0</accession>
<comment type="caution">
    <text evidence="1">The sequence shown here is derived from an EMBL/GenBank/DDBJ whole genome shotgun (WGS) entry which is preliminary data.</text>
</comment>
<sequence length="57" mass="6645">MLVGRIYRASWFRNRAKALIAQAVEAELQEMLAKHKEFMVDGKKANDNLLGAYKHRR</sequence>
<organism evidence="1 2">
    <name type="scientific">Vibrio scophthalmi LMG 19158</name>
    <dbReference type="NCBI Taxonomy" id="870967"/>
    <lineage>
        <taxon>Bacteria</taxon>
        <taxon>Pseudomonadati</taxon>
        <taxon>Pseudomonadota</taxon>
        <taxon>Gammaproteobacteria</taxon>
        <taxon>Vibrionales</taxon>
        <taxon>Vibrionaceae</taxon>
        <taxon>Vibrio</taxon>
    </lineage>
</organism>
<proteinExistence type="predicted"/>
<evidence type="ECO:0000313" key="2">
    <source>
        <dbReference type="Proteomes" id="UP000004349"/>
    </source>
</evidence>
<gene>
    <name evidence="1" type="ORF">VIS19158_18466</name>
</gene>
<protein>
    <submittedName>
        <fullName evidence="1">Uncharacterized protein</fullName>
    </submittedName>
</protein>
<dbReference type="Proteomes" id="UP000004349">
    <property type="component" value="Unassembled WGS sequence"/>
</dbReference>
<reference evidence="1 2" key="1">
    <citation type="journal article" date="2012" name="Int. J. Syst. Evol. Microbiol.">
        <title>Vibrio caribbeanicus sp. nov., isolated from the marine sponge Scleritoderma cyanea.</title>
        <authorList>
            <person name="Hoffmann M."/>
            <person name="Monday S.R."/>
            <person name="Allard M.W."/>
            <person name="Strain E.A."/>
            <person name="Whittaker P."/>
            <person name="Naum M."/>
            <person name="McCarthy P.J."/>
            <person name="Lopez J.V."/>
            <person name="Fischer M."/>
            <person name="Brown E.W."/>
        </authorList>
    </citation>
    <scope>NUCLEOTIDE SEQUENCE [LARGE SCALE GENOMIC DNA]</scope>
    <source>
        <strain evidence="1 2">LMG 19158</strain>
    </source>
</reference>
<dbReference type="EMBL" id="AFWE01000068">
    <property type="protein sequence ID" value="EGU39451.1"/>
    <property type="molecule type" value="Genomic_DNA"/>
</dbReference>
<evidence type="ECO:0000313" key="1">
    <source>
        <dbReference type="EMBL" id="EGU39451.1"/>
    </source>
</evidence>
<name>F9RKN0_9VIBR</name>